<dbReference type="Proteomes" id="UP000502415">
    <property type="component" value="Chromosome"/>
</dbReference>
<evidence type="ECO:0000313" key="2">
    <source>
        <dbReference type="Proteomes" id="UP000502415"/>
    </source>
</evidence>
<organism evidence="1 2">
    <name type="scientific">Massilia forsythiae</name>
    <dbReference type="NCBI Taxonomy" id="2728020"/>
    <lineage>
        <taxon>Bacteria</taxon>
        <taxon>Pseudomonadati</taxon>
        <taxon>Pseudomonadota</taxon>
        <taxon>Betaproteobacteria</taxon>
        <taxon>Burkholderiales</taxon>
        <taxon>Oxalobacteraceae</taxon>
        <taxon>Telluria group</taxon>
        <taxon>Massilia</taxon>
    </lineage>
</organism>
<keyword evidence="2" id="KW-1185">Reference proteome</keyword>
<dbReference type="RefSeq" id="WP_170204241.1">
    <property type="nucleotide sequence ID" value="NZ_CP051685.1"/>
</dbReference>
<proteinExistence type="predicted"/>
<sequence length="199" mass="20992">MMRHPVSRQARRRGVALPVMLVILTLMLVSGIYLMKSIHSTTLATGNLAYDATLTQSVDLGLHTGFEWLSATAAGNKALLSQDDAAHGYVALLDTSQNARDSGFWTGSQTVAAAGGGTIEYVIHRMCLQRLAFDDAKNQCVQTASTSGQLGTTVAMGTSLASDSPAYTASPYVHYVITARLRGAKGASVTNQMIVLIGA</sequence>
<name>A0A7Z2ZU87_9BURK</name>
<reference evidence="1 2" key="1">
    <citation type="submission" date="2020-04" db="EMBL/GenBank/DDBJ databases">
        <title>Genome sequencing of novel species.</title>
        <authorList>
            <person name="Heo J."/>
            <person name="Kim S.-J."/>
            <person name="Kim J.-S."/>
            <person name="Hong S.-B."/>
            <person name="Kwon S.-W."/>
        </authorList>
    </citation>
    <scope>NUCLEOTIDE SEQUENCE [LARGE SCALE GENOMIC DNA]</scope>
    <source>
        <strain evidence="1 2">GN2-R2</strain>
    </source>
</reference>
<protein>
    <recommendedName>
        <fullName evidence="3">Pilus assembly protein PilX</fullName>
    </recommendedName>
</protein>
<dbReference type="KEGG" id="mfy:HH212_20795"/>
<gene>
    <name evidence="1" type="ORF">HH212_20795</name>
</gene>
<evidence type="ECO:0008006" key="3">
    <source>
        <dbReference type="Google" id="ProtNLM"/>
    </source>
</evidence>
<accession>A0A7Z2ZU87</accession>
<dbReference type="EMBL" id="CP051685">
    <property type="protein sequence ID" value="QJE02154.1"/>
    <property type="molecule type" value="Genomic_DNA"/>
</dbReference>
<evidence type="ECO:0000313" key="1">
    <source>
        <dbReference type="EMBL" id="QJE02154.1"/>
    </source>
</evidence>
<dbReference type="AlphaFoldDB" id="A0A7Z2ZU87"/>